<dbReference type="PATRIC" id="fig|1664069.3.peg.1751"/>
<reference evidence="1 3" key="1">
    <citation type="journal article" date="2015" name="Int. J. Syst. Evol. Microbiol.">
        <title>Bacillus glycinifermentans sp. nov., isolated from fermented soybean paste.</title>
        <authorList>
            <person name="Kim S.J."/>
            <person name="Dunlap C.A."/>
            <person name="Kwon S.W."/>
            <person name="Rooney A.P."/>
        </authorList>
    </citation>
    <scope>NUCLEOTIDE SEQUENCE [LARGE SCALE GENOMIC DNA]</scope>
    <source>
        <strain evidence="1 3">GO-13</strain>
    </source>
</reference>
<keyword evidence="4" id="KW-1185">Reference proteome</keyword>
<dbReference type="RefSeq" id="WP_048354323.1">
    <property type="nucleotide sequence ID" value="NZ_JARRTL010000066.1"/>
</dbReference>
<evidence type="ECO:0000313" key="4">
    <source>
        <dbReference type="Proteomes" id="UP001341297"/>
    </source>
</evidence>
<protein>
    <submittedName>
        <fullName evidence="1">Uncharacterized protein</fullName>
    </submittedName>
</protein>
<dbReference type="Proteomes" id="UP000036168">
    <property type="component" value="Unassembled WGS sequence"/>
</dbReference>
<accession>A0A0J6EKC9</accession>
<name>A0A0J6ESC5_9BACI</name>
<evidence type="ECO:0000313" key="3">
    <source>
        <dbReference type="Proteomes" id="UP000036168"/>
    </source>
</evidence>
<sequence>MPQTYACFINGKFYGAGDLEYMNELFRDYVVTSEMYGKDDCTFRITTKEKAREIVTQSINDQYRRVFESLAKEDE</sequence>
<dbReference type="Proteomes" id="UP001341297">
    <property type="component" value="Unassembled WGS sequence"/>
</dbReference>
<gene>
    <name evidence="1" type="ORF">AB447_224660</name>
    <name evidence="2" type="ORF">P8828_25250</name>
</gene>
<evidence type="ECO:0000313" key="2">
    <source>
        <dbReference type="EMBL" id="MEC0488052.1"/>
    </source>
</evidence>
<evidence type="ECO:0000313" key="1">
    <source>
        <dbReference type="EMBL" id="KRT88451.1"/>
    </source>
</evidence>
<comment type="caution">
    <text evidence="1">The sequence shown here is derived from an EMBL/GenBank/DDBJ whole genome shotgun (WGS) entry which is preliminary data.</text>
</comment>
<proteinExistence type="predicted"/>
<dbReference type="STRING" id="1664069.BGLY_1514"/>
<accession>A0A0J6ESC5</accession>
<reference evidence="1" key="2">
    <citation type="submission" date="2015-10" db="EMBL/GenBank/DDBJ databases">
        <authorList>
            <person name="Gilbert D.G."/>
        </authorList>
    </citation>
    <scope>NUCLEOTIDE SEQUENCE</scope>
    <source>
        <strain evidence="1">GO-13</strain>
    </source>
</reference>
<organism evidence="1 3">
    <name type="scientific">Bacillus glycinifermentans</name>
    <dbReference type="NCBI Taxonomy" id="1664069"/>
    <lineage>
        <taxon>Bacteria</taxon>
        <taxon>Bacillati</taxon>
        <taxon>Bacillota</taxon>
        <taxon>Bacilli</taxon>
        <taxon>Bacillales</taxon>
        <taxon>Bacillaceae</taxon>
        <taxon>Bacillus</taxon>
    </lineage>
</organism>
<dbReference type="OrthoDB" id="2904656at2"/>
<dbReference type="EMBL" id="JARRTL010000066">
    <property type="protein sequence ID" value="MEC0488052.1"/>
    <property type="molecule type" value="Genomic_DNA"/>
</dbReference>
<reference evidence="2 4" key="3">
    <citation type="submission" date="2023-03" db="EMBL/GenBank/DDBJ databases">
        <title>Agriculturally important microbes genome sequencing.</title>
        <authorList>
            <person name="Dunlap C."/>
        </authorList>
    </citation>
    <scope>NUCLEOTIDE SEQUENCE [LARGE SCALE GENOMIC DNA]</scope>
    <source>
        <strain evidence="2 4">CBP-3203</strain>
    </source>
</reference>
<dbReference type="AlphaFoldDB" id="A0A0J6ESC5"/>
<dbReference type="EMBL" id="LECW02000064">
    <property type="protein sequence ID" value="KRT88451.1"/>
    <property type="molecule type" value="Genomic_DNA"/>
</dbReference>